<dbReference type="SUPFAM" id="SSF55797">
    <property type="entry name" value="PR-1-like"/>
    <property type="match status" value="1"/>
</dbReference>
<keyword evidence="10" id="KW-1185">Reference proteome</keyword>
<gene>
    <name evidence="9" type="ORF">chiPu_0001015</name>
</gene>
<dbReference type="FunFam" id="3.40.33.10:FF:000003">
    <property type="entry name" value="Peptidase inhibitor 15"/>
    <property type="match status" value="1"/>
</dbReference>
<sequence length="258" mass="29309">MNLLHIRLCLTTLLLWVIQKSGALVLSNVTDLTVHPTAEANPEGRTFLSAPGAPRSRRKRQISPRDRNVILDYHNRVRSQVFPPAANMEYMLWDDRLAKSAEAWAAHCIWDHGPPSLMRFVGQNMSIQSGSYRSILDLVRSWYDEVRYYSFPYPRECNLRCPNKCRGAVCSHYTQMVWATSNRIGCAVHTCNNMKVWGSFWPHTTFLVCNYSIKGNWIGEAPYKTGKPCSACPPSYGGSCSNNLCVPGVMLNRLFPFK</sequence>
<keyword evidence="6" id="KW-0325">Glycoprotein</keyword>
<reference evidence="9 10" key="1">
    <citation type="journal article" date="2018" name="Nat. Ecol. Evol.">
        <title>Shark genomes provide insights into elasmobranch evolution and the origin of vertebrates.</title>
        <authorList>
            <person name="Hara Y"/>
            <person name="Yamaguchi K"/>
            <person name="Onimaru K"/>
            <person name="Kadota M"/>
            <person name="Koyanagi M"/>
            <person name="Keeley SD"/>
            <person name="Tatsumi K"/>
            <person name="Tanaka K"/>
            <person name="Motone F"/>
            <person name="Kageyama Y"/>
            <person name="Nozu R"/>
            <person name="Adachi N"/>
            <person name="Nishimura O"/>
            <person name="Nakagawa R"/>
            <person name="Tanegashima C"/>
            <person name="Kiyatake I"/>
            <person name="Matsumoto R"/>
            <person name="Murakumo K"/>
            <person name="Nishida K"/>
            <person name="Terakita A"/>
            <person name="Kuratani S"/>
            <person name="Sato K"/>
            <person name="Hyodo S Kuraku.S."/>
        </authorList>
    </citation>
    <scope>NUCLEOTIDE SEQUENCE [LARGE SCALE GENOMIC DNA]</scope>
</reference>
<dbReference type="STRING" id="137246.A0A401RWU7"/>
<evidence type="ECO:0000259" key="8">
    <source>
        <dbReference type="SMART" id="SM00198"/>
    </source>
</evidence>
<dbReference type="GO" id="GO:0005576">
    <property type="term" value="C:extracellular region"/>
    <property type="evidence" value="ECO:0007669"/>
    <property type="project" value="UniProtKB-SubCell"/>
</dbReference>
<name>A0A401RWU7_CHIPU</name>
<evidence type="ECO:0000256" key="1">
    <source>
        <dbReference type="ARBA" id="ARBA00004613"/>
    </source>
</evidence>
<dbReference type="GO" id="GO:0030414">
    <property type="term" value="F:peptidase inhibitor activity"/>
    <property type="evidence" value="ECO:0007669"/>
    <property type="project" value="UniProtKB-KW"/>
</dbReference>
<evidence type="ECO:0000256" key="7">
    <source>
        <dbReference type="SAM" id="SignalP"/>
    </source>
</evidence>
<feature type="chain" id="PRO_5019141173" description="SCP domain-containing protein" evidence="7">
    <location>
        <begin position="24"/>
        <end position="258"/>
    </location>
</feature>
<keyword evidence="3" id="KW-0964">Secreted</keyword>
<dbReference type="CDD" id="cd18815">
    <property type="entry name" value="CAP_R3HDML"/>
    <property type="match status" value="1"/>
</dbReference>
<dbReference type="AlphaFoldDB" id="A0A401RWU7"/>
<dbReference type="Pfam" id="PF00188">
    <property type="entry name" value="CAP"/>
    <property type="match status" value="1"/>
</dbReference>
<evidence type="ECO:0000256" key="6">
    <source>
        <dbReference type="ARBA" id="ARBA00023180"/>
    </source>
</evidence>
<keyword evidence="4" id="KW-0646">Protease inhibitor</keyword>
<comment type="subcellular location">
    <subcellularLocation>
        <location evidence="1">Secreted</location>
    </subcellularLocation>
</comment>
<keyword evidence="5 7" id="KW-0732">Signal</keyword>
<comment type="similarity">
    <text evidence="2">Belongs to the CRISP family.</text>
</comment>
<feature type="domain" description="SCP" evidence="8">
    <location>
        <begin position="65"/>
        <end position="219"/>
    </location>
</feature>
<dbReference type="InterPro" id="IPR047899">
    <property type="entry name" value="R3HDML_CAP"/>
</dbReference>
<comment type="caution">
    <text evidence="9">The sequence shown here is derived from an EMBL/GenBank/DDBJ whole genome shotgun (WGS) entry which is preliminary data.</text>
</comment>
<dbReference type="OMA" id="CVEASKF"/>
<organism evidence="9 10">
    <name type="scientific">Chiloscyllium punctatum</name>
    <name type="common">Brownbanded bambooshark</name>
    <name type="synonym">Hemiscyllium punctatum</name>
    <dbReference type="NCBI Taxonomy" id="137246"/>
    <lineage>
        <taxon>Eukaryota</taxon>
        <taxon>Metazoa</taxon>
        <taxon>Chordata</taxon>
        <taxon>Craniata</taxon>
        <taxon>Vertebrata</taxon>
        <taxon>Chondrichthyes</taxon>
        <taxon>Elasmobranchii</taxon>
        <taxon>Galeomorphii</taxon>
        <taxon>Galeoidea</taxon>
        <taxon>Orectolobiformes</taxon>
        <taxon>Hemiscylliidae</taxon>
        <taxon>Chiloscyllium</taxon>
    </lineage>
</organism>
<dbReference type="Gene3D" id="3.40.33.10">
    <property type="entry name" value="CAP"/>
    <property type="match status" value="1"/>
</dbReference>
<dbReference type="EMBL" id="BEZZ01000014">
    <property type="protein sequence ID" value="GCC22627.1"/>
    <property type="molecule type" value="Genomic_DNA"/>
</dbReference>
<evidence type="ECO:0000256" key="5">
    <source>
        <dbReference type="ARBA" id="ARBA00022729"/>
    </source>
</evidence>
<protein>
    <recommendedName>
        <fullName evidence="8">SCP domain-containing protein</fullName>
    </recommendedName>
</protein>
<evidence type="ECO:0000256" key="2">
    <source>
        <dbReference type="ARBA" id="ARBA00009923"/>
    </source>
</evidence>
<dbReference type="Proteomes" id="UP000287033">
    <property type="component" value="Unassembled WGS sequence"/>
</dbReference>
<dbReference type="SMART" id="SM00198">
    <property type="entry name" value="SCP"/>
    <property type="match status" value="1"/>
</dbReference>
<evidence type="ECO:0000313" key="9">
    <source>
        <dbReference type="EMBL" id="GCC22627.1"/>
    </source>
</evidence>
<dbReference type="PANTHER" id="PTHR10334">
    <property type="entry name" value="CYSTEINE-RICH SECRETORY PROTEIN-RELATED"/>
    <property type="match status" value="1"/>
</dbReference>
<feature type="signal peptide" evidence="7">
    <location>
        <begin position="1"/>
        <end position="23"/>
    </location>
</feature>
<dbReference type="InterPro" id="IPR001283">
    <property type="entry name" value="CRISP-related"/>
</dbReference>
<accession>A0A401RWU7</accession>
<proteinExistence type="inferred from homology"/>
<dbReference type="PRINTS" id="PR00837">
    <property type="entry name" value="V5TPXLIKE"/>
</dbReference>
<dbReference type="OrthoDB" id="414826at2759"/>
<evidence type="ECO:0000313" key="10">
    <source>
        <dbReference type="Proteomes" id="UP000287033"/>
    </source>
</evidence>
<dbReference type="InterPro" id="IPR014044">
    <property type="entry name" value="CAP_dom"/>
</dbReference>
<evidence type="ECO:0000256" key="4">
    <source>
        <dbReference type="ARBA" id="ARBA00022690"/>
    </source>
</evidence>
<dbReference type="InterPro" id="IPR035940">
    <property type="entry name" value="CAP_sf"/>
</dbReference>
<evidence type="ECO:0000256" key="3">
    <source>
        <dbReference type="ARBA" id="ARBA00022525"/>
    </source>
</evidence>